<keyword evidence="5" id="KW-0393">Immunoglobulin domain</keyword>
<evidence type="ECO:0000313" key="9">
    <source>
        <dbReference type="Proteomes" id="UP000507470"/>
    </source>
</evidence>
<evidence type="ECO:0000256" key="4">
    <source>
        <dbReference type="ARBA" id="ARBA00023180"/>
    </source>
</evidence>
<dbReference type="InterPro" id="IPR003598">
    <property type="entry name" value="Ig_sub2"/>
</dbReference>
<sequence length="399" mass="45655">MTFDNLKCEDEKDYICTFTYMNEFNVVIIDESNSTSILVKAFPSMPNSISYVVIASIRIEKQDNSSASFTNDRNNMFFSTKQNGKSSFYTLQTDTVTSTHSESTEKSVPSFREGETVQFTCTGKIGKPPGRFVWQIIPQHEEPKMYYNKTTVVEQIPDLCSFRGTSNLTVQISSDHYKAKFRCFEASQADVLGMFVETEPLNVSYSVRHINITKQPNQAQYDQKTPTITLRCKADGNPEPTYKWFRQENTRNILSSSNIYIIEDVIQNNSGVYICEAYNTIDDIKYNANYSVEINIEYAAYVIPVISVVVIIMICFAIWAHHCKKRKREDYVLDGSVIYAEVNEHTKLKNRLKDNQAISLNLEHADLAHELMEGAYTVSGKQRLKYNMITGKIEVHSNV</sequence>
<keyword evidence="3" id="KW-1015">Disulfide bond</keyword>
<organism evidence="8 9">
    <name type="scientific">Mytilus coruscus</name>
    <name type="common">Sea mussel</name>
    <dbReference type="NCBI Taxonomy" id="42192"/>
    <lineage>
        <taxon>Eukaryota</taxon>
        <taxon>Metazoa</taxon>
        <taxon>Spiralia</taxon>
        <taxon>Lophotrochozoa</taxon>
        <taxon>Mollusca</taxon>
        <taxon>Bivalvia</taxon>
        <taxon>Autobranchia</taxon>
        <taxon>Pteriomorphia</taxon>
        <taxon>Mytilida</taxon>
        <taxon>Mytiloidea</taxon>
        <taxon>Mytilidae</taxon>
        <taxon>Mytilinae</taxon>
        <taxon>Mytilus</taxon>
    </lineage>
</organism>
<dbReference type="OrthoDB" id="6158624at2759"/>
<comment type="subcellular location">
    <subcellularLocation>
        <location evidence="1">Membrane</location>
        <topology evidence="1">Single-pass type I membrane protein</topology>
    </subcellularLocation>
</comment>
<proteinExistence type="predicted"/>
<evidence type="ECO:0000259" key="7">
    <source>
        <dbReference type="PROSITE" id="PS50835"/>
    </source>
</evidence>
<dbReference type="InterPro" id="IPR036179">
    <property type="entry name" value="Ig-like_dom_sf"/>
</dbReference>
<reference evidence="8 9" key="1">
    <citation type="submission" date="2020-06" db="EMBL/GenBank/DDBJ databases">
        <authorList>
            <person name="Li R."/>
            <person name="Bekaert M."/>
        </authorList>
    </citation>
    <scope>NUCLEOTIDE SEQUENCE [LARGE SCALE GENOMIC DNA]</scope>
    <source>
        <strain evidence="9">wild</strain>
    </source>
</reference>
<evidence type="ECO:0000256" key="2">
    <source>
        <dbReference type="ARBA" id="ARBA00023136"/>
    </source>
</evidence>
<evidence type="ECO:0000313" key="8">
    <source>
        <dbReference type="EMBL" id="CAC5407986.1"/>
    </source>
</evidence>
<dbReference type="InterPro" id="IPR051275">
    <property type="entry name" value="Cell_adhesion_signaling"/>
</dbReference>
<dbReference type="SMART" id="SM00408">
    <property type="entry name" value="IGc2"/>
    <property type="match status" value="1"/>
</dbReference>
<evidence type="ECO:0000256" key="5">
    <source>
        <dbReference type="ARBA" id="ARBA00023319"/>
    </source>
</evidence>
<feature type="transmembrane region" description="Helical" evidence="6">
    <location>
        <begin position="298"/>
        <end position="319"/>
    </location>
</feature>
<keyword evidence="9" id="KW-1185">Reference proteome</keyword>
<dbReference type="GO" id="GO:0098609">
    <property type="term" value="P:cell-cell adhesion"/>
    <property type="evidence" value="ECO:0007669"/>
    <property type="project" value="TreeGrafter"/>
</dbReference>
<dbReference type="GO" id="GO:0005911">
    <property type="term" value="C:cell-cell junction"/>
    <property type="evidence" value="ECO:0007669"/>
    <property type="project" value="TreeGrafter"/>
</dbReference>
<evidence type="ECO:0000256" key="3">
    <source>
        <dbReference type="ARBA" id="ARBA00023157"/>
    </source>
</evidence>
<keyword evidence="6" id="KW-1133">Transmembrane helix</keyword>
<dbReference type="GO" id="GO:0050839">
    <property type="term" value="F:cell adhesion molecule binding"/>
    <property type="evidence" value="ECO:0007669"/>
    <property type="project" value="TreeGrafter"/>
</dbReference>
<keyword evidence="4" id="KW-0325">Glycoprotein</keyword>
<keyword evidence="6" id="KW-0812">Transmembrane</keyword>
<dbReference type="InterPro" id="IPR007110">
    <property type="entry name" value="Ig-like_dom"/>
</dbReference>
<dbReference type="SMART" id="SM00409">
    <property type="entry name" value="IG"/>
    <property type="match status" value="1"/>
</dbReference>
<dbReference type="Proteomes" id="UP000507470">
    <property type="component" value="Unassembled WGS sequence"/>
</dbReference>
<dbReference type="EMBL" id="CACVKT020007487">
    <property type="protein sequence ID" value="CAC5407986.1"/>
    <property type="molecule type" value="Genomic_DNA"/>
</dbReference>
<name>A0A6J8DIV4_MYTCO</name>
<dbReference type="Gene3D" id="2.60.40.10">
    <property type="entry name" value="Immunoglobulins"/>
    <property type="match status" value="2"/>
</dbReference>
<feature type="domain" description="Ig-like" evidence="7">
    <location>
        <begin position="200"/>
        <end position="291"/>
    </location>
</feature>
<dbReference type="Pfam" id="PF13927">
    <property type="entry name" value="Ig_3"/>
    <property type="match status" value="1"/>
</dbReference>
<accession>A0A6J8DIV4</accession>
<dbReference type="SUPFAM" id="SSF48726">
    <property type="entry name" value="Immunoglobulin"/>
    <property type="match status" value="1"/>
</dbReference>
<dbReference type="GO" id="GO:0005886">
    <property type="term" value="C:plasma membrane"/>
    <property type="evidence" value="ECO:0007669"/>
    <property type="project" value="TreeGrafter"/>
</dbReference>
<dbReference type="InterPro" id="IPR013783">
    <property type="entry name" value="Ig-like_fold"/>
</dbReference>
<dbReference type="PANTHER" id="PTHR11640">
    <property type="entry name" value="NEPHRIN"/>
    <property type="match status" value="1"/>
</dbReference>
<gene>
    <name evidence="8" type="ORF">MCOR_41416</name>
</gene>
<dbReference type="AlphaFoldDB" id="A0A6J8DIV4"/>
<dbReference type="PROSITE" id="PS50835">
    <property type="entry name" value="IG_LIKE"/>
    <property type="match status" value="1"/>
</dbReference>
<keyword evidence="2 6" id="KW-0472">Membrane</keyword>
<evidence type="ECO:0000256" key="1">
    <source>
        <dbReference type="ARBA" id="ARBA00004479"/>
    </source>
</evidence>
<evidence type="ECO:0000256" key="6">
    <source>
        <dbReference type="SAM" id="Phobius"/>
    </source>
</evidence>
<dbReference type="PANTHER" id="PTHR11640:SF31">
    <property type="entry name" value="IRREGULAR CHIASM C-ROUGHEST PROTEIN-RELATED"/>
    <property type="match status" value="1"/>
</dbReference>
<protein>
    <recommendedName>
        <fullName evidence="7">Ig-like domain-containing protein</fullName>
    </recommendedName>
</protein>
<dbReference type="InterPro" id="IPR003599">
    <property type="entry name" value="Ig_sub"/>
</dbReference>